<name>A0A2G9T4G6_TELCI</name>
<organism evidence="1 2">
    <name type="scientific">Teladorsagia circumcincta</name>
    <name type="common">Brown stomach worm</name>
    <name type="synonym">Ostertagia circumcincta</name>
    <dbReference type="NCBI Taxonomy" id="45464"/>
    <lineage>
        <taxon>Eukaryota</taxon>
        <taxon>Metazoa</taxon>
        <taxon>Ecdysozoa</taxon>
        <taxon>Nematoda</taxon>
        <taxon>Chromadorea</taxon>
        <taxon>Rhabditida</taxon>
        <taxon>Rhabditina</taxon>
        <taxon>Rhabditomorpha</taxon>
        <taxon>Strongyloidea</taxon>
        <taxon>Trichostrongylidae</taxon>
        <taxon>Teladorsagia</taxon>
    </lineage>
</organism>
<dbReference type="OrthoDB" id="6424892at2759"/>
<evidence type="ECO:0000313" key="1">
    <source>
        <dbReference type="EMBL" id="PIO52841.1"/>
    </source>
</evidence>
<gene>
    <name evidence="1" type="ORF">TELCIR_25846</name>
</gene>
<dbReference type="Proteomes" id="UP000230423">
    <property type="component" value="Unassembled WGS sequence"/>
</dbReference>
<protein>
    <submittedName>
        <fullName evidence="1">Uncharacterized protein</fullName>
    </submittedName>
</protein>
<dbReference type="InterPro" id="IPR008042">
    <property type="entry name" value="Retrotrans_Pao"/>
</dbReference>
<proteinExistence type="predicted"/>
<sequence length="68" mass="7488">MEGFTGSVPRFITVAGKVQYDLEVFSDASQRVYAAVAYLVCRPVKGKPFSNLIFSKAKLADMKKTTIP</sequence>
<dbReference type="Pfam" id="PF05380">
    <property type="entry name" value="Peptidase_A17"/>
    <property type="match status" value="1"/>
</dbReference>
<reference evidence="1 2" key="1">
    <citation type="submission" date="2015-09" db="EMBL/GenBank/DDBJ databases">
        <title>Draft genome of the parasitic nematode Teladorsagia circumcincta isolate WARC Sus (inbred).</title>
        <authorList>
            <person name="Mitreva M."/>
        </authorList>
    </citation>
    <scope>NUCLEOTIDE SEQUENCE [LARGE SCALE GENOMIC DNA]</scope>
    <source>
        <strain evidence="1 2">S</strain>
    </source>
</reference>
<keyword evidence="2" id="KW-1185">Reference proteome</keyword>
<evidence type="ECO:0000313" key="2">
    <source>
        <dbReference type="Proteomes" id="UP000230423"/>
    </source>
</evidence>
<dbReference type="AlphaFoldDB" id="A0A2G9T4G6"/>
<dbReference type="EMBL" id="KZ425117">
    <property type="protein sequence ID" value="PIO52841.1"/>
    <property type="molecule type" value="Genomic_DNA"/>
</dbReference>
<accession>A0A2G9T4G6</accession>
<feature type="non-terminal residue" evidence="1">
    <location>
        <position position="68"/>
    </location>
</feature>